<reference evidence="1 2" key="1">
    <citation type="submission" date="2021-06" db="EMBL/GenBank/DDBJ databases">
        <title>Halomicroarcula sp. a new haloarchaeum isolated from saline soil.</title>
        <authorList>
            <person name="Duran-Viseras A."/>
            <person name="Sanchez-Porro C."/>
            <person name="Ventosa A."/>
        </authorList>
    </citation>
    <scope>NUCLEOTIDE SEQUENCE [LARGE SCALE GENOMIC DNA]</scope>
    <source>
        <strain evidence="1 2">F13</strain>
    </source>
</reference>
<dbReference type="EMBL" id="RKLR01000019">
    <property type="protein sequence ID" value="MBX0325790.1"/>
    <property type="molecule type" value="Genomic_DNA"/>
</dbReference>
<keyword evidence="2" id="KW-1185">Reference proteome</keyword>
<dbReference type="AlphaFoldDB" id="A0AAW4PZ18"/>
<name>A0AAW4PZ18_9EURY</name>
<evidence type="ECO:0000313" key="2">
    <source>
        <dbReference type="Proteomes" id="UP001430377"/>
    </source>
</evidence>
<gene>
    <name evidence="1" type="ORF">EGH21_22490</name>
</gene>
<comment type="caution">
    <text evidence="1">The sequence shown here is derived from an EMBL/GenBank/DDBJ whole genome shotgun (WGS) entry which is preliminary data.</text>
</comment>
<sequence>MTSESSPSDLLDRVDESTALRVYDSQYEGCWDVNADEDPRPCLSYYVQTDFGLACIRSAYADGFGNEAHRLCIPNLGYIPERTRESVDRKSAKKTFDLVDADVLPSQRDPHGEDPVTGHELQITGFGFDIKPWAKRECAKCGLAVDATKADQSPDGWIHQDCNPSNWDDASLEAFVGGETA</sequence>
<evidence type="ECO:0000313" key="1">
    <source>
        <dbReference type="EMBL" id="MBX0325790.1"/>
    </source>
</evidence>
<proteinExistence type="predicted"/>
<accession>A0AAW4PZ18</accession>
<organism evidence="1 2">
    <name type="scientific">Haloarcula rubra</name>
    <dbReference type="NCBI Taxonomy" id="2487747"/>
    <lineage>
        <taxon>Archaea</taxon>
        <taxon>Methanobacteriati</taxon>
        <taxon>Methanobacteriota</taxon>
        <taxon>Stenosarchaea group</taxon>
        <taxon>Halobacteria</taxon>
        <taxon>Halobacteriales</taxon>
        <taxon>Haloarculaceae</taxon>
        <taxon>Haloarcula</taxon>
    </lineage>
</organism>
<dbReference type="Proteomes" id="UP001430377">
    <property type="component" value="Unassembled WGS sequence"/>
</dbReference>
<protein>
    <submittedName>
        <fullName evidence="1">Uncharacterized protein</fullName>
    </submittedName>
</protein>
<dbReference type="RefSeq" id="WP_220620649.1">
    <property type="nucleotide sequence ID" value="NZ_RKLR01000019.1"/>
</dbReference>